<dbReference type="PANTHER" id="PTHR11203:SF37">
    <property type="entry name" value="INTEGRATOR COMPLEX SUBUNIT 11"/>
    <property type="match status" value="1"/>
</dbReference>
<dbReference type="InterPro" id="IPR050698">
    <property type="entry name" value="MBL"/>
</dbReference>
<dbReference type="SMART" id="SM01027">
    <property type="entry name" value="Beta-Casp"/>
    <property type="match status" value="1"/>
</dbReference>
<dbReference type="STRING" id="1817813.A2008_02495"/>
<dbReference type="SUPFAM" id="SSF56281">
    <property type="entry name" value="Metallo-hydrolase/oxidoreductase"/>
    <property type="match status" value="1"/>
</dbReference>
<evidence type="ECO:0000256" key="2">
    <source>
        <dbReference type="SAM" id="Coils"/>
    </source>
</evidence>
<dbReference type="Gene3D" id="3.40.50.10890">
    <property type="match status" value="1"/>
</dbReference>
<dbReference type="InterPro" id="IPR036866">
    <property type="entry name" value="RibonucZ/Hydroxyglut_hydro"/>
</dbReference>
<feature type="coiled-coil region" evidence="2">
    <location>
        <begin position="532"/>
        <end position="559"/>
    </location>
</feature>
<gene>
    <name evidence="5" type="ORF">A2008_02495</name>
</gene>
<dbReference type="PANTHER" id="PTHR11203">
    <property type="entry name" value="CLEAVAGE AND POLYADENYLATION SPECIFICITY FACTOR FAMILY MEMBER"/>
    <property type="match status" value="1"/>
</dbReference>
<keyword evidence="1" id="KW-0378">Hydrolase</keyword>
<dbReference type="Pfam" id="PF07521">
    <property type="entry name" value="RMMBL"/>
    <property type="match status" value="1"/>
</dbReference>
<accession>A0A1F7WVF5</accession>
<dbReference type="AlphaFoldDB" id="A0A1F7WVF5"/>
<dbReference type="EMBL" id="MGFH01000051">
    <property type="protein sequence ID" value="OGM06822.1"/>
    <property type="molecule type" value="Genomic_DNA"/>
</dbReference>
<sequence>MKIKFIGAIKSVTGSCSLLTFNSGGSEKRALIDCGMYQGAKEDEMLNYGEFPFDAASIDLVFLTHVHIDHSGLIPKLVKNGFNGKIICTGATFDLCGIMFLDSARIQQAETERYNRRRLKLGKEPKETLYTEDDAKAALKLFEPVGYGKQFSPFPGVNVTFHDAGHVLGSAFVKLDVSENGENYKVVFSGDVGNMPVPILKDPEAIKDADYVIMESTYGDRVRGNDKDRSAELARIVRETIAAGGKVIIPSFAVGRTQELIYEMHKLRDDKQVPAVPVYVDSPLACNATEIFRKHIECFDEEMVAYLNKSDDPFNFSNLFYSREAEESRAINALDSPQIIISSSGMANNGRILHHLKYNIFKKNCTILFVGYQAFGTIGRRITDGEKIISIMGDKYSVNARVESIHGYSAHADQNGLLKWISTASEKPRNVFLVHGEADSKQALQMKLSENGFSSVIPSAMDEFEIKSARSFARIGAGALPQMKVSDFAPEKRAGAPAAGGYEFMKKPLNKVAAVPSMPQLPSDDVLEKISKKELVKLFKEFRAQLQSMESRIDNFIAKLNKR</sequence>
<evidence type="ECO:0000313" key="6">
    <source>
        <dbReference type="Proteomes" id="UP000178735"/>
    </source>
</evidence>
<dbReference type="SMART" id="SM00849">
    <property type="entry name" value="Lactamase_B"/>
    <property type="match status" value="1"/>
</dbReference>
<dbReference type="InterPro" id="IPR001279">
    <property type="entry name" value="Metallo-B-lactamas"/>
</dbReference>
<dbReference type="CDD" id="cd16295">
    <property type="entry name" value="TTHA0252-CPSF-like_MBL-fold"/>
    <property type="match status" value="1"/>
</dbReference>
<dbReference type="Pfam" id="PF10996">
    <property type="entry name" value="Beta-Casp"/>
    <property type="match status" value="1"/>
</dbReference>
<evidence type="ECO:0000256" key="1">
    <source>
        <dbReference type="ARBA" id="ARBA00022801"/>
    </source>
</evidence>
<dbReference type="Proteomes" id="UP000178735">
    <property type="component" value="Unassembled WGS sequence"/>
</dbReference>
<organism evidence="5 6">
    <name type="scientific">Candidatus Wallbacteria bacterium GWC2_49_35</name>
    <dbReference type="NCBI Taxonomy" id="1817813"/>
    <lineage>
        <taxon>Bacteria</taxon>
        <taxon>Candidatus Walliibacteriota</taxon>
    </lineage>
</organism>
<evidence type="ECO:0008006" key="7">
    <source>
        <dbReference type="Google" id="ProtNLM"/>
    </source>
</evidence>
<dbReference type="Pfam" id="PF00753">
    <property type="entry name" value="Lactamase_B"/>
    <property type="match status" value="1"/>
</dbReference>
<feature type="domain" description="Beta-Casp" evidence="4">
    <location>
        <begin position="257"/>
        <end position="382"/>
    </location>
</feature>
<feature type="domain" description="Metallo-beta-lactamase" evidence="3">
    <location>
        <begin position="13"/>
        <end position="245"/>
    </location>
</feature>
<evidence type="ECO:0000259" key="4">
    <source>
        <dbReference type="SMART" id="SM01027"/>
    </source>
</evidence>
<dbReference type="InterPro" id="IPR022712">
    <property type="entry name" value="Beta_Casp"/>
</dbReference>
<keyword evidence="2" id="KW-0175">Coiled coil</keyword>
<comment type="caution">
    <text evidence="5">The sequence shown here is derived from an EMBL/GenBank/DDBJ whole genome shotgun (WGS) entry which is preliminary data.</text>
</comment>
<dbReference type="GO" id="GO:0016787">
    <property type="term" value="F:hydrolase activity"/>
    <property type="evidence" value="ECO:0007669"/>
    <property type="project" value="UniProtKB-KW"/>
</dbReference>
<reference evidence="5 6" key="1">
    <citation type="journal article" date="2016" name="Nat. Commun.">
        <title>Thousands of microbial genomes shed light on interconnected biogeochemical processes in an aquifer system.</title>
        <authorList>
            <person name="Anantharaman K."/>
            <person name="Brown C.T."/>
            <person name="Hug L.A."/>
            <person name="Sharon I."/>
            <person name="Castelle C.J."/>
            <person name="Probst A.J."/>
            <person name="Thomas B.C."/>
            <person name="Singh A."/>
            <person name="Wilkins M.J."/>
            <person name="Karaoz U."/>
            <person name="Brodie E.L."/>
            <person name="Williams K.H."/>
            <person name="Hubbard S.S."/>
            <person name="Banfield J.F."/>
        </authorList>
    </citation>
    <scope>NUCLEOTIDE SEQUENCE [LARGE SCALE GENOMIC DNA]</scope>
</reference>
<dbReference type="GO" id="GO:0004521">
    <property type="term" value="F:RNA endonuclease activity"/>
    <property type="evidence" value="ECO:0007669"/>
    <property type="project" value="TreeGrafter"/>
</dbReference>
<dbReference type="Gene3D" id="3.60.15.10">
    <property type="entry name" value="Ribonuclease Z/Hydroxyacylglutathione hydrolase-like"/>
    <property type="match status" value="1"/>
</dbReference>
<evidence type="ECO:0000313" key="5">
    <source>
        <dbReference type="EMBL" id="OGM06822.1"/>
    </source>
</evidence>
<protein>
    <recommendedName>
        <fullName evidence="7">MBL fold hydrolase</fullName>
    </recommendedName>
</protein>
<proteinExistence type="predicted"/>
<dbReference type="InterPro" id="IPR011108">
    <property type="entry name" value="RMMBL"/>
</dbReference>
<name>A0A1F7WVF5_9BACT</name>
<evidence type="ECO:0000259" key="3">
    <source>
        <dbReference type="SMART" id="SM00849"/>
    </source>
</evidence>